<feature type="compositionally biased region" description="Basic residues" evidence="2">
    <location>
        <begin position="34"/>
        <end position="43"/>
    </location>
</feature>
<evidence type="ECO:0000256" key="2">
    <source>
        <dbReference type="SAM" id="MobiDB-lite"/>
    </source>
</evidence>
<dbReference type="OrthoDB" id="4053251at2759"/>
<dbReference type="AlphaFoldDB" id="A0A6C1DXY7"/>
<gene>
    <name evidence="3" type="primary">NBP1_1</name>
    <name evidence="3" type="ORF">GRS66_003763</name>
</gene>
<reference evidence="3 4" key="1">
    <citation type="journal article" date="2019" name="BMC Genomics">
        <title>Chromosome level assembly and comparative genome analysis confirm lager-brewing yeasts originated from a single hybridization.</title>
        <authorList>
            <person name="Salazar A.N."/>
            <person name="Gorter de Vries A.R."/>
            <person name="van den Broek M."/>
            <person name="Brouwers N."/>
            <person name="de la Torre Cortes P."/>
            <person name="Kuijpers N.G.A."/>
            <person name="Daran J.G."/>
            <person name="Abeel T."/>
        </authorList>
    </citation>
    <scope>NUCLEOTIDE SEQUENCE [LARGE SCALE GENOMIC DNA]</scope>
    <source>
        <strain evidence="3 4">CBS 1483</strain>
    </source>
</reference>
<sequence>MLKSVQGLWKDFFGIRDDGRKREYGSLDEVRKRSALRSRRKQMRPTGKSVLKRPRKVTDRKTEEKIRSNRRKTPKRRLTKIFQTIRDVFSNDNENMSKMQNVCGDMTRILKKRSQGRPSYMDTDTAKSRILRSDAFKRKISELKYNKQRISELRGGSSDGSSGKDRNQSLYLDREILLQRQIKKRDEKIKALENKLQSLQEALNYSNEKYRILEDLLDSSNIDPSYTKSRRTMSNLARENDEIKPLKIDLSPSPIRRTNSLFTSRPMKTYNRDGNIPEMQPLQENISPACPTPPYRSRETEKEDETLSPISVDFSSYLS</sequence>
<dbReference type="Pfam" id="PF08537">
    <property type="entry name" value="NBP1"/>
    <property type="match status" value="1"/>
</dbReference>
<protein>
    <submittedName>
        <fullName evidence="3">Nap1 binding protein</fullName>
    </submittedName>
</protein>
<proteinExistence type="predicted"/>
<feature type="region of interest" description="Disordered" evidence="2">
    <location>
        <begin position="278"/>
        <end position="319"/>
    </location>
</feature>
<feature type="compositionally biased region" description="Basic and acidic residues" evidence="2">
    <location>
        <begin position="56"/>
        <end position="67"/>
    </location>
</feature>
<dbReference type="InterPro" id="IPR013743">
    <property type="entry name" value="NBP1/CSA1"/>
</dbReference>
<evidence type="ECO:0000313" key="4">
    <source>
        <dbReference type="Proteomes" id="UP000501346"/>
    </source>
</evidence>
<feature type="coiled-coil region" evidence="1">
    <location>
        <begin position="175"/>
        <end position="216"/>
    </location>
</feature>
<name>A0A6C1DXY7_SACPS</name>
<evidence type="ECO:0000256" key="1">
    <source>
        <dbReference type="SAM" id="Coils"/>
    </source>
</evidence>
<evidence type="ECO:0000313" key="3">
    <source>
        <dbReference type="EMBL" id="QID81387.1"/>
    </source>
</evidence>
<keyword evidence="1" id="KW-0175">Coiled coil</keyword>
<accession>A0A6C1DXY7</accession>
<dbReference type="Proteomes" id="UP000501346">
    <property type="component" value="Chromosome ScXII"/>
</dbReference>
<keyword evidence="4" id="KW-1185">Reference proteome</keyword>
<dbReference type="EMBL" id="CP048993">
    <property type="protein sequence ID" value="QID81387.1"/>
    <property type="molecule type" value="Genomic_DNA"/>
</dbReference>
<organism evidence="3 4">
    <name type="scientific">Saccharomyces pastorianus</name>
    <name type="common">Lager yeast</name>
    <name type="synonym">Saccharomyces cerevisiae x Saccharomyces eubayanus</name>
    <dbReference type="NCBI Taxonomy" id="27292"/>
    <lineage>
        <taxon>Eukaryota</taxon>
        <taxon>Fungi</taxon>
        <taxon>Dikarya</taxon>
        <taxon>Ascomycota</taxon>
        <taxon>Saccharomycotina</taxon>
        <taxon>Saccharomycetes</taxon>
        <taxon>Saccharomycetales</taxon>
        <taxon>Saccharomycetaceae</taxon>
        <taxon>Saccharomyces</taxon>
    </lineage>
</organism>
<feature type="region of interest" description="Disordered" evidence="2">
    <location>
        <begin position="34"/>
        <end position="74"/>
    </location>
</feature>